<evidence type="ECO:0000259" key="6">
    <source>
        <dbReference type="Pfam" id="PF00294"/>
    </source>
</evidence>
<reference evidence="7 8" key="1">
    <citation type="submission" date="2017-06" db="EMBL/GenBank/DDBJ databases">
        <authorList>
            <person name="Kim H.J."/>
            <person name="Triplett B.A."/>
        </authorList>
    </citation>
    <scope>NUCLEOTIDE SEQUENCE [LARGE SCALE GENOMIC DNA]</scope>
    <source>
        <strain evidence="7 8">DSM 43151</strain>
    </source>
</reference>
<dbReference type="GO" id="GO:0005524">
    <property type="term" value="F:ATP binding"/>
    <property type="evidence" value="ECO:0007669"/>
    <property type="project" value="UniProtKB-KW"/>
</dbReference>
<feature type="domain" description="Carbohydrate kinase PfkB" evidence="6">
    <location>
        <begin position="19"/>
        <end position="296"/>
    </location>
</feature>
<sequence length="303" mass="31753">MILVAGESLVDLITDPMTGRTVAHPGGSPANVATALARLGQPVSLLTQIGADSHGRLLLDHLTGSGVRFTADSLLDDASTSVARTDVNADGHASYTFNLRWRSFRGTVPPGTQCVHTGSAAAVVSPGAQSVAALLREARGSATISYDPNCRPSLMGDPERARRRVEALIGMSDIVKISLDDLAWLYPNQPYRQVAEGWLERGIRLAVVTLGAAGAWAITHLRSSTVNAVPVEVADTVGAGDAFTAGLLFACAERNLLGADRRDALADMDETALTGTLRFAAHTAAITCGRRGADPPLLAELPR</sequence>
<dbReference type="OrthoDB" id="9795789at2"/>
<keyword evidence="2" id="KW-0808">Transferase</keyword>
<evidence type="ECO:0000313" key="7">
    <source>
        <dbReference type="EMBL" id="SNS96266.1"/>
    </source>
</evidence>
<dbReference type="InterPro" id="IPR011611">
    <property type="entry name" value="PfkB_dom"/>
</dbReference>
<dbReference type="Pfam" id="PF00294">
    <property type="entry name" value="PfkB"/>
    <property type="match status" value="1"/>
</dbReference>
<dbReference type="InterPro" id="IPR002173">
    <property type="entry name" value="Carboh/pur_kinase_PfkB_CS"/>
</dbReference>
<comment type="similarity">
    <text evidence="1">Belongs to the carbohydrate kinase PfkB family.</text>
</comment>
<evidence type="ECO:0000256" key="5">
    <source>
        <dbReference type="ARBA" id="ARBA00022840"/>
    </source>
</evidence>
<dbReference type="CDD" id="cd01167">
    <property type="entry name" value="bac_FRK"/>
    <property type="match status" value="1"/>
</dbReference>
<dbReference type="PANTHER" id="PTHR43085:SF1">
    <property type="entry name" value="PSEUDOURIDINE KINASE-RELATED"/>
    <property type="match status" value="1"/>
</dbReference>
<dbReference type="SUPFAM" id="SSF53613">
    <property type="entry name" value="Ribokinase-like"/>
    <property type="match status" value="1"/>
</dbReference>
<proteinExistence type="inferred from homology"/>
<protein>
    <submittedName>
        <fullName evidence="7">Fructokinase</fullName>
    </submittedName>
</protein>
<dbReference type="RefSeq" id="WP_089298668.1">
    <property type="nucleotide sequence ID" value="NZ_BOMU01000111.1"/>
</dbReference>
<dbReference type="PANTHER" id="PTHR43085">
    <property type="entry name" value="HEXOKINASE FAMILY MEMBER"/>
    <property type="match status" value="1"/>
</dbReference>
<accession>A0A239IR56</accession>
<evidence type="ECO:0000256" key="2">
    <source>
        <dbReference type="ARBA" id="ARBA00022679"/>
    </source>
</evidence>
<name>A0A239IR56_9ACTN</name>
<dbReference type="InterPro" id="IPR050306">
    <property type="entry name" value="PfkB_Carbo_kinase"/>
</dbReference>
<dbReference type="AlphaFoldDB" id="A0A239IR56"/>
<dbReference type="InterPro" id="IPR029056">
    <property type="entry name" value="Ribokinase-like"/>
</dbReference>
<keyword evidence="4 7" id="KW-0418">Kinase</keyword>
<dbReference type="Gene3D" id="3.40.1190.20">
    <property type="match status" value="1"/>
</dbReference>
<dbReference type="Proteomes" id="UP000198415">
    <property type="component" value="Unassembled WGS sequence"/>
</dbReference>
<evidence type="ECO:0000256" key="1">
    <source>
        <dbReference type="ARBA" id="ARBA00010688"/>
    </source>
</evidence>
<organism evidence="7 8">
    <name type="scientific">Actinoplanes regularis</name>
    <dbReference type="NCBI Taxonomy" id="52697"/>
    <lineage>
        <taxon>Bacteria</taxon>
        <taxon>Bacillati</taxon>
        <taxon>Actinomycetota</taxon>
        <taxon>Actinomycetes</taxon>
        <taxon>Micromonosporales</taxon>
        <taxon>Micromonosporaceae</taxon>
        <taxon>Actinoplanes</taxon>
    </lineage>
</organism>
<dbReference type="GO" id="GO:0016301">
    <property type="term" value="F:kinase activity"/>
    <property type="evidence" value="ECO:0007669"/>
    <property type="project" value="UniProtKB-KW"/>
</dbReference>
<keyword evidence="8" id="KW-1185">Reference proteome</keyword>
<evidence type="ECO:0000256" key="3">
    <source>
        <dbReference type="ARBA" id="ARBA00022741"/>
    </source>
</evidence>
<dbReference type="EMBL" id="FZNR01000030">
    <property type="protein sequence ID" value="SNS96266.1"/>
    <property type="molecule type" value="Genomic_DNA"/>
</dbReference>
<keyword evidence="5" id="KW-0067">ATP-binding</keyword>
<evidence type="ECO:0000256" key="4">
    <source>
        <dbReference type="ARBA" id="ARBA00022777"/>
    </source>
</evidence>
<dbReference type="PROSITE" id="PS00584">
    <property type="entry name" value="PFKB_KINASES_2"/>
    <property type="match status" value="1"/>
</dbReference>
<gene>
    <name evidence="7" type="ORF">SAMN06264365_13084</name>
</gene>
<keyword evidence="3" id="KW-0547">Nucleotide-binding</keyword>
<evidence type="ECO:0000313" key="8">
    <source>
        <dbReference type="Proteomes" id="UP000198415"/>
    </source>
</evidence>
<dbReference type="PROSITE" id="PS00583">
    <property type="entry name" value="PFKB_KINASES_1"/>
    <property type="match status" value="1"/>
</dbReference>